<dbReference type="EMBL" id="GBRH01282012">
    <property type="protein sequence ID" value="JAD15883.1"/>
    <property type="molecule type" value="Transcribed_RNA"/>
</dbReference>
<sequence length="33" mass="3790">MAYNFTYSLHSSIWINSVLLIFSGTIFLFTACE</sequence>
<evidence type="ECO:0000313" key="1">
    <source>
        <dbReference type="EMBL" id="JAD15883.1"/>
    </source>
</evidence>
<organism evidence="1">
    <name type="scientific">Arundo donax</name>
    <name type="common">Giant reed</name>
    <name type="synonym">Donax arundinaceus</name>
    <dbReference type="NCBI Taxonomy" id="35708"/>
    <lineage>
        <taxon>Eukaryota</taxon>
        <taxon>Viridiplantae</taxon>
        <taxon>Streptophyta</taxon>
        <taxon>Embryophyta</taxon>
        <taxon>Tracheophyta</taxon>
        <taxon>Spermatophyta</taxon>
        <taxon>Magnoliopsida</taxon>
        <taxon>Liliopsida</taxon>
        <taxon>Poales</taxon>
        <taxon>Poaceae</taxon>
        <taxon>PACMAD clade</taxon>
        <taxon>Arundinoideae</taxon>
        <taxon>Arundineae</taxon>
        <taxon>Arundo</taxon>
    </lineage>
</organism>
<name>A0A0A9MB86_ARUDO</name>
<protein>
    <submittedName>
        <fullName evidence="1">Uncharacterized protein</fullName>
    </submittedName>
</protein>
<dbReference type="AlphaFoldDB" id="A0A0A9MB86"/>
<accession>A0A0A9MB86</accession>
<reference evidence="1" key="1">
    <citation type="submission" date="2014-09" db="EMBL/GenBank/DDBJ databases">
        <authorList>
            <person name="Magalhaes I.L.F."/>
            <person name="Oliveira U."/>
            <person name="Santos F.R."/>
            <person name="Vidigal T.H.D.A."/>
            <person name="Brescovit A.D."/>
            <person name="Santos A.J."/>
        </authorList>
    </citation>
    <scope>NUCLEOTIDE SEQUENCE</scope>
    <source>
        <tissue evidence="1">Shoot tissue taken approximately 20 cm above the soil surface</tissue>
    </source>
</reference>
<proteinExistence type="predicted"/>
<reference evidence="1" key="2">
    <citation type="journal article" date="2015" name="Data Brief">
        <title>Shoot transcriptome of the giant reed, Arundo donax.</title>
        <authorList>
            <person name="Barrero R.A."/>
            <person name="Guerrero F.D."/>
            <person name="Moolhuijzen P."/>
            <person name="Goolsby J.A."/>
            <person name="Tidwell J."/>
            <person name="Bellgard S.E."/>
            <person name="Bellgard M.I."/>
        </authorList>
    </citation>
    <scope>NUCLEOTIDE SEQUENCE</scope>
    <source>
        <tissue evidence="1">Shoot tissue taken approximately 20 cm above the soil surface</tissue>
    </source>
</reference>